<keyword evidence="3" id="KW-1185">Reference proteome</keyword>
<dbReference type="OrthoDB" id="8403438at2"/>
<protein>
    <recommendedName>
        <fullName evidence="4">Rap1a immunity protein domain-containing protein</fullName>
    </recommendedName>
</protein>
<keyword evidence="1" id="KW-0732">Signal</keyword>
<accession>A0A1G7LFC6</accession>
<dbReference type="STRING" id="218672.SAMN04489759_102289"/>
<proteinExistence type="predicted"/>
<evidence type="ECO:0000313" key="2">
    <source>
        <dbReference type="EMBL" id="SDF48272.1"/>
    </source>
</evidence>
<dbReference type="AlphaFoldDB" id="A0A1G7LFC6"/>
<dbReference type="Proteomes" id="UP000199399">
    <property type="component" value="Unassembled WGS sequence"/>
</dbReference>
<name>A0A1G7LFC6_9RHOB</name>
<reference evidence="3" key="1">
    <citation type="submission" date="2016-10" db="EMBL/GenBank/DDBJ databases">
        <authorList>
            <person name="Varghese N."/>
            <person name="Submissions S."/>
        </authorList>
    </citation>
    <scope>NUCLEOTIDE SEQUENCE [LARGE SCALE GENOMIC DNA]</scope>
    <source>
        <strain evidence="3">DSM 16477</strain>
    </source>
</reference>
<evidence type="ECO:0008006" key="4">
    <source>
        <dbReference type="Google" id="ProtNLM"/>
    </source>
</evidence>
<dbReference type="EMBL" id="FNBP01000002">
    <property type="protein sequence ID" value="SDF48272.1"/>
    <property type="molecule type" value="Genomic_DNA"/>
</dbReference>
<evidence type="ECO:0000313" key="3">
    <source>
        <dbReference type="Proteomes" id="UP000199399"/>
    </source>
</evidence>
<organism evidence="2 3">
    <name type="scientific">Sulfitobacter delicatus</name>
    <dbReference type="NCBI Taxonomy" id="218672"/>
    <lineage>
        <taxon>Bacteria</taxon>
        <taxon>Pseudomonadati</taxon>
        <taxon>Pseudomonadota</taxon>
        <taxon>Alphaproteobacteria</taxon>
        <taxon>Rhodobacterales</taxon>
        <taxon>Roseobacteraceae</taxon>
        <taxon>Sulfitobacter</taxon>
    </lineage>
</organism>
<feature type="chain" id="PRO_5011758372" description="Rap1a immunity protein domain-containing protein" evidence="1">
    <location>
        <begin position="23"/>
        <end position="124"/>
    </location>
</feature>
<feature type="signal peptide" evidence="1">
    <location>
        <begin position="1"/>
        <end position="22"/>
    </location>
</feature>
<gene>
    <name evidence="2" type="ORF">SAMN04489759_102289</name>
</gene>
<evidence type="ECO:0000256" key="1">
    <source>
        <dbReference type="SAM" id="SignalP"/>
    </source>
</evidence>
<sequence>MMKFNKSLFCMVLTLSAQGLQAQDSEGMKLTSDGRFPMVEELCGLVIGDAFAKLTMLKRQNGSPMSEVMADALDADKTFGLSGTMREMVIDAYERPRFSTKEHRERAVADFANEWMLSCYKAQR</sequence>
<dbReference type="RefSeq" id="WP_093739685.1">
    <property type="nucleotide sequence ID" value="NZ_FNBP01000002.1"/>
</dbReference>